<dbReference type="NCBIfam" id="TIGR04178">
    <property type="entry name" value="exo_archaeo"/>
    <property type="match status" value="1"/>
</dbReference>
<name>A0A3D8H806_9GAMM</name>
<feature type="transmembrane region" description="Helical" evidence="8">
    <location>
        <begin position="214"/>
        <end position="240"/>
    </location>
</feature>
<feature type="transmembrane region" description="Helical" evidence="8">
    <location>
        <begin position="189"/>
        <end position="207"/>
    </location>
</feature>
<feature type="transmembrane region" description="Helical" evidence="8">
    <location>
        <begin position="99"/>
        <end position="119"/>
    </location>
</feature>
<feature type="transmembrane region" description="Helical" evidence="8">
    <location>
        <begin position="295"/>
        <end position="315"/>
    </location>
</feature>
<feature type="transmembrane region" description="Helical" evidence="8">
    <location>
        <begin position="131"/>
        <end position="156"/>
    </location>
</feature>
<evidence type="ECO:0000256" key="6">
    <source>
        <dbReference type="ARBA" id="ARBA00022989"/>
    </source>
</evidence>
<keyword evidence="10" id="KW-1185">Reference proteome</keyword>
<dbReference type="EMBL" id="QRDH01000001">
    <property type="protein sequence ID" value="RDU42787.1"/>
    <property type="molecule type" value="Genomic_DNA"/>
</dbReference>
<keyword evidence="7 8" id="KW-0472">Membrane</keyword>
<evidence type="ECO:0000256" key="5">
    <source>
        <dbReference type="ARBA" id="ARBA00022801"/>
    </source>
</evidence>
<proteinExistence type="predicted"/>
<comment type="subcellular location">
    <subcellularLocation>
        <location evidence="1">Cell membrane</location>
        <topology evidence="1">Multi-pass membrane protein</topology>
    </subcellularLocation>
</comment>
<reference evidence="9 10" key="1">
    <citation type="submission" date="2018-08" db="EMBL/GenBank/DDBJ databases">
        <title>Genome sequence of Marinobacter flavimaris KCTC 12185.</title>
        <authorList>
            <person name="Chun J."/>
            <person name="Kim B.-Y."/>
            <person name="Choi S.-B."/>
            <person name="Kwak M.-J."/>
        </authorList>
    </citation>
    <scope>NUCLEOTIDE SEQUENCE [LARGE SCALE GENOMIC DNA]</scope>
    <source>
        <strain evidence="9 10">KCTC 12185</strain>
    </source>
</reference>
<feature type="transmembrane region" description="Helical" evidence="8">
    <location>
        <begin position="255"/>
        <end position="274"/>
    </location>
</feature>
<dbReference type="Pfam" id="PF09721">
    <property type="entry name" value="Exosortase_EpsH"/>
    <property type="match status" value="1"/>
</dbReference>
<feature type="transmembrane region" description="Helical" evidence="8">
    <location>
        <begin position="43"/>
        <end position="60"/>
    </location>
</feature>
<keyword evidence="6 8" id="KW-1133">Transmembrane helix</keyword>
<evidence type="ECO:0000256" key="3">
    <source>
        <dbReference type="ARBA" id="ARBA00022670"/>
    </source>
</evidence>
<keyword evidence="2" id="KW-1003">Cell membrane</keyword>
<dbReference type="InterPro" id="IPR019127">
    <property type="entry name" value="Exosortase"/>
</dbReference>
<dbReference type="AlphaFoldDB" id="A0A3D8H806"/>
<feature type="transmembrane region" description="Helical" evidence="8">
    <location>
        <begin position="12"/>
        <end position="31"/>
    </location>
</feature>
<keyword evidence="5" id="KW-0378">Hydrolase</keyword>
<gene>
    <name evidence="9" type="ORF">DXI23_03745</name>
</gene>
<dbReference type="GO" id="GO:0008233">
    <property type="term" value="F:peptidase activity"/>
    <property type="evidence" value="ECO:0007669"/>
    <property type="project" value="UniProtKB-KW"/>
</dbReference>
<evidence type="ECO:0000256" key="7">
    <source>
        <dbReference type="ARBA" id="ARBA00023136"/>
    </source>
</evidence>
<keyword evidence="3" id="KW-0645">Protease</keyword>
<dbReference type="GO" id="GO:0006508">
    <property type="term" value="P:proteolysis"/>
    <property type="evidence" value="ECO:0007669"/>
    <property type="project" value="UniProtKB-KW"/>
</dbReference>
<feature type="transmembrane region" description="Helical" evidence="8">
    <location>
        <begin position="72"/>
        <end position="93"/>
    </location>
</feature>
<keyword evidence="4 8" id="KW-0812">Transmembrane</keyword>
<sequence length="478" mass="53365">MLRKTLDNFPRALPYLLVTGVAIAIFFPTWYRLTEIWLEFEQVIAHGLATAIIFIGLLLIHPPKPSNSGAAINRPHLVLGALFLIGVTLLWGLLELVRIDTLAFLMLPVGVVAVSWALLGLPRTLSFAPYVMLLALSLPLWADIVPALVALASIVVGEWVRWFGMTALIEGSSITLPYGRLLIADGCSGIRYFAISILLAMMVSILNDYRWKGWVITVSLAIAIALLANWVRITILVIVAYETNMESELLTDHEMMGWIVFAAFVFPALYFSPVRKRSTTATSSEAGITIYKKGLIAAALAIFLGPVALAFANYATSQKPEWTVLLPEFRQIQNGELPLSITLPETLEKQTWRADNTRILLAQSQKKSSSEKLVPYLPPMFDRSVWHVEEQIEPGIAIYRNILSRDRVMMAQWYQVGSRRSWNYRDAKLLQIPATLQGETRFALIAIQIPCTRINCQEAMSEVQTAILEISQQLSPAD</sequence>
<dbReference type="GO" id="GO:0005886">
    <property type="term" value="C:plasma membrane"/>
    <property type="evidence" value="ECO:0007669"/>
    <property type="project" value="UniProtKB-SubCell"/>
</dbReference>
<dbReference type="Proteomes" id="UP000256431">
    <property type="component" value="Unassembled WGS sequence"/>
</dbReference>
<evidence type="ECO:0000313" key="9">
    <source>
        <dbReference type="EMBL" id="RDU42787.1"/>
    </source>
</evidence>
<evidence type="ECO:0000256" key="1">
    <source>
        <dbReference type="ARBA" id="ARBA00004651"/>
    </source>
</evidence>
<comment type="caution">
    <text evidence="9">The sequence shown here is derived from an EMBL/GenBank/DDBJ whole genome shotgun (WGS) entry which is preliminary data.</text>
</comment>
<evidence type="ECO:0000256" key="8">
    <source>
        <dbReference type="SAM" id="Phobius"/>
    </source>
</evidence>
<evidence type="ECO:0000313" key="10">
    <source>
        <dbReference type="Proteomes" id="UP000256431"/>
    </source>
</evidence>
<organism evidence="9 10">
    <name type="scientific">Marinobacter flavimaris</name>
    <dbReference type="NCBI Taxonomy" id="262076"/>
    <lineage>
        <taxon>Bacteria</taxon>
        <taxon>Pseudomonadati</taxon>
        <taxon>Pseudomonadota</taxon>
        <taxon>Gammaproteobacteria</taxon>
        <taxon>Pseudomonadales</taxon>
        <taxon>Marinobacteraceae</taxon>
        <taxon>Marinobacter</taxon>
    </lineage>
</organism>
<accession>A0A3D8H806</accession>
<evidence type="ECO:0000256" key="2">
    <source>
        <dbReference type="ARBA" id="ARBA00022475"/>
    </source>
</evidence>
<protein>
    <submittedName>
        <fullName evidence="9">Exosortase/archaeosortase family protein</fullName>
    </submittedName>
</protein>
<evidence type="ECO:0000256" key="4">
    <source>
        <dbReference type="ARBA" id="ARBA00022692"/>
    </source>
</evidence>
<dbReference type="InterPro" id="IPR026392">
    <property type="entry name" value="Exo/Archaeosortase_dom"/>
</dbReference>